<keyword evidence="6" id="KW-0862">Zinc</keyword>
<evidence type="ECO:0000256" key="5">
    <source>
        <dbReference type="ARBA" id="ARBA00022801"/>
    </source>
</evidence>
<feature type="domain" description="Peptidase M1 leukotriene A4 hydrolase/aminopeptidase C-terminal" evidence="8">
    <location>
        <begin position="1"/>
        <end position="97"/>
    </location>
</feature>
<sequence>MRPADELAELWATDGLNMEAIEAVDITGWRTYQLVYFLDQVLQKSPLPEGNVKRLSKMYPKISKAQNAELRLRWCQIVLKNNLEAEYSKVKDFLHSQ</sequence>
<dbReference type="GO" id="GO:0070006">
    <property type="term" value="F:metalloaminopeptidase activity"/>
    <property type="evidence" value="ECO:0007669"/>
    <property type="project" value="TreeGrafter"/>
</dbReference>
<keyword evidence="5" id="KW-0378">Hydrolase</keyword>
<feature type="non-terminal residue" evidence="9">
    <location>
        <position position="97"/>
    </location>
</feature>
<dbReference type="GO" id="GO:0005615">
    <property type="term" value="C:extracellular space"/>
    <property type="evidence" value="ECO:0007669"/>
    <property type="project" value="TreeGrafter"/>
</dbReference>
<evidence type="ECO:0000313" key="9">
    <source>
        <dbReference type="EMBL" id="NXS04319.1"/>
    </source>
</evidence>
<keyword evidence="4" id="KW-0479">Metal-binding</keyword>
<dbReference type="GO" id="GO:0008270">
    <property type="term" value="F:zinc ion binding"/>
    <property type="evidence" value="ECO:0007669"/>
    <property type="project" value="InterPro"/>
</dbReference>
<evidence type="ECO:0000256" key="3">
    <source>
        <dbReference type="ARBA" id="ARBA00022670"/>
    </source>
</evidence>
<dbReference type="PANTHER" id="PTHR45726:SF1">
    <property type="entry name" value="AMINOPEPTIDASE B"/>
    <property type="match status" value="1"/>
</dbReference>
<organism evidence="9 10">
    <name type="scientific">Oxylabes madagascariensis</name>
    <name type="common">white-throated Oxylabes</name>
    <dbReference type="NCBI Taxonomy" id="98144"/>
    <lineage>
        <taxon>Eukaryota</taxon>
        <taxon>Metazoa</taxon>
        <taxon>Chordata</taxon>
        <taxon>Craniata</taxon>
        <taxon>Vertebrata</taxon>
        <taxon>Euteleostomi</taxon>
        <taxon>Archelosauria</taxon>
        <taxon>Archosauria</taxon>
        <taxon>Dinosauria</taxon>
        <taxon>Saurischia</taxon>
        <taxon>Theropoda</taxon>
        <taxon>Coelurosauria</taxon>
        <taxon>Aves</taxon>
        <taxon>Neognathae</taxon>
        <taxon>Neoaves</taxon>
        <taxon>Telluraves</taxon>
        <taxon>Australaves</taxon>
        <taxon>Passeriformes</taxon>
        <taxon>Sylvioidea</taxon>
        <taxon>Timaliidae</taxon>
        <taxon>Oxylabes</taxon>
    </lineage>
</organism>
<dbReference type="GO" id="GO:0006508">
    <property type="term" value="P:proteolysis"/>
    <property type="evidence" value="ECO:0007669"/>
    <property type="project" value="UniProtKB-KW"/>
</dbReference>
<evidence type="ECO:0000256" key="7">
    <source>
        <dbReference type="ARBA" id="ARBA00023049"/>
    </source>
</evidence>
<dbReference type="SMART" id="SM01263">
    <property type="entry name" value="Leuk-A4-hydro_C"/>
    <property type="match status" value="1"/>
</dbReference>
<dbReference type="Proteomes" id="UP000570288">
    <property type="component" value="Unassembled WGS sequence"/>
</dbReference>
<name>A0A7L2R5E7_9PASS</name>
<keyword evidence="3" id="KW-0645">Protease</keyword>
<dbReference type="PANTHER" id="PTHR45726">
    <property type="entry name" value="LEUKOTRIENE A-4 HYDROLASE"/>
    <property type="match status" value="1"/>
</dbReference>
<evidence type="ECO:0000256" key="1">
    <source>
        <dbReference type="ARBA" id="ARBA00001947"/>
    </source>
</evidence>
<dbReference type="Pfam" id="PF09127">
    <property type="entry name" value="Leuk-A4-hydro_C"/>
    <property type="match status" value="1"/>
</dbReference>
<dbReference type="InterPro" id="IPR016024">
    <property type="entry name" value="ARM-type_fold"/>
</dbReference>
<dbReference type="InterPro" id="IPR038502">
    <property type="entry name" value="M1_LTA-4_hydro/amino_C_sf"/>
</dbReference>
<keyword evidence="7" id="KW-0482">Metalloprotease</keyword>
<feature type="non-terminal residue" evidence="9">
    <location>
        <position position="1"/>
    </location>
</feature>
<dbReference type="EMBL" id="VYZR01364325">
    <property type="protein sequence ID" value="NXS04319.1"/>
    <property type="molecule type" value="Genomic_DNA"/>
</dbReference>
<evidence type="ECO:0000313" key="10">
    <source>
        <dbReference type="Proteomes" id="UP000570288"/>
    </source>
</evidence>
<dbReference type="OrthoDB" id="79562at2759"/>
<dbReference type="AlphaFoldDB" id="A0A7L2R5E7"/>
<dbReference type="Gene3D" id="1.25.40.320">
    <property type="entry name" value="Peptidase M1, leukotriene A4 hydrolase/aminopeptidase C-terminal domain"/>
    <property type="match status" value="1"/>
</dbReference>
<evidence type="ECO:0000256" key="2">
    <source>
        <dbReference type="ARBA" id="ARBA00010136"/>
    </source>
</evidence>
<evidence type="ECO:0000259" key="8">
    <source>
        <dbReference type="SMART" id="SM01263"/>
    </source>
</evidence>
<protein>
    <submittedName>
        <fullName evidence="9">AMPB Aminopeptidase</fullName>
    </submittedName>
</protein>
<gene>
    <name evidence="9" type="primary">Rnpep</name>
    <name evidence="9" type="ORF">OXYMAD_R09965</name>
</gene>
<accession>A0A7L2R5E7</accession>
<keyword evidence="9" id="KW-0031">Aminopeptidase</keyword>
<comment type="cofactor">
    <cofactor evidence="1">
        <name>Zn(2+)</name>
        <dbReference type="ChEBI" id="CHEBI:29105"/>
    </cofactor>
</comment>
<evidence type="ECO:0000256" key="6">
    <source>
        <dbReference type="ARBA" id="ARBA00022833"/>
    </source>
</evidence>
<keyword evidence="10" id="KW-1185">Reference proteome</keyword>
<comment type="similarity">
    <text evidence="2">Belongs to the peptidase M1 family.</text>
</comment>
<dbReference type="InterPro" id="IPR015211">
    <property type="entry name" value="Peptidase_M1_C"/>
</dbReference>
<comment type="caution">
    <text evidence="9">The sequence shown here is derived from an EMBL/GenBank/DDBJ whole genome shotgun (WGS) entry which is preliminary data.</text>
</comment>
<dbReference type="SUPFAM" id="SSF48371">
    <property type="entry name" value="ARM repeat"/>
    <property type="match status" value="1"/>
</dbReference>
<evidence type="ECO:0000256" key="4">
    <source>
        <dbReference type="ARBA" id="ARBA00022723"/>
    </source>
</evidence>
<reference evidence="9 10" key="1">
    <citation type="submission" date="2019-09" db="EMBL/GenBank/DDBJ databases">
        <title>Bird 10,000 Genomes (B10K) Project - Family phase.</title>
        <authorList>
            <person name="Zhang G."/>
        </authorList>
    </citation>
    <scope>NUCLEOTIDE SEQUENCE [LARGE SCALE GENOMIC DNA]</scope>
    <source>
        <strain evidence="9">B10K-DU-002-81</strain>
    </source>
</reference>
<dbReference type="InterPro" id="IPR034015">
    <property type="entry name" value="M1_LTA4H"/>
</dbReference>
<proteinExistence type="inferred from homology"/>